<dbReference type="RefSeq" id="XP_035676405.1">
    <property type="nucleotide sequence ID" value="XM_035820512.1"/>
</dbReference>
<dbReference type="GO" id="GO:0005886">
    <property type="term" value="C:plasma membrane"/>
    <property type="evidence" value="ECO:0007669"/>
    <property type="project" value="InterPro"/>
</dbReference>
<name>A0A9J7L6E0_BRAFL</name>
<dbReference type="Gene3D" id="4.10.400.20">
    <property type="match status" value="3"/>
</dbReference>
<dbReference type="Proteomes" id="UP000001554">
    <property type="component" value="Chromosome 5"/>
</dbReference>
<dbReference type="GeneID" id="118415731"/>
<organism evidence="3 4">
    <name type="scientific">Branchiostoma floridae</name>
    <name type="common">Florida lancelet</name>
    <name type="synonym">Amphioxus</name>
    <dbReference type="NCBI Taxonomy" id="7739"/>
    <lineage>
        <taxon>Eukaryota</taxon>
        <taxon>Metazoa</taxon>
        <taxon>Chordata</taxon>
        <taxon>Cephalochordata</taxon>
        <taxon>Leptocardii</taxon>
        <taxon>Amphioxiformes</taxon>
        <taxon>Branchiostomatidae</taxon>
        <taxon>Branchiostoma</taxon>
    </lineage>
</organism>
<dbReference type="KEGG" id="bfo:118415731"/>
<feature type="region of interest" description="Disordered" evidence="1">
    <location>
        <begin position="217"/>
        <end position="267"/>
    </location>
</feature>
<dbReference type="PANTHER" id="PTHR15511:SF2">
    <property type="entry name" value="TUMOR NECROSIS FACTOR RECEPTOR SUPERFAMILY MEMBER 13B"/>
    <property type="match status" value="1"/>
</dbReference>
<reference evidence="4" key="2">
    <citation type="submission" date="2025-08" db="UniProtKB">
        <authorList>
            <consortium name="RefSeq"/>
        </authorList>
    </citation>
    <scope>IDENTIFICATION</scope>
    <source>
        <strain evidence="4">S238N-H82</strain>
        <tissue evidence="4">Testes</tissue>
    </source>
</reference>
<dbReference type="InterPro" id="IPR022317">
    <property type="entry name" value="TNFR_13B"/>
</dbReference>
<dbReference type="AlphaFoldDB" id="A0A9J7L6E0"/>
<evidence type="ECO:0000256" key="2">
    <source>
        <dbReference type="SAM" id="Phobius"/>
    </source>
</evidence>
<evidence type="ECO:0000313" key="4">
    <source>
        <dbReference type="RefSeq" id="XP_035676405.1"/>
    </source>
</evidence>
<keyword evidence="3" id="KW-1185">Reference proteome</keyword>
<keyword evidence="2" id="KW-0472">Membrane</keyword>
<keyword evidence="2" id="KW-0812">Transmembrane</keyword>
<reference evidence="3" key="1">
    <citation type="journal article" date="2020" name="Nat. Ecol. Evol.">
        <title>Deeply conserved synteny resolves early events in vertebrate evolution.</title>
        <authorList>
            <person name="Simakov O."/>
            <person name="Marletaz F."/>
            <person name="Yue J.X."/>
            <person name="O'Connell B."/>
            <person name="Jenkins J."/>
            <person name="Brandt A."/>
            <person name="Calef R."/>
            <person name="Tung C.H."/>
            <person name="Huang T.K."/>
            <person name="Schmutz J."/>
            <person name="Satoh N."/>
            <person name="Yu J.K."/>
            <person name="Putnam N.H."/>
            <person name="Green R.E."/>
            <person name="Rokhsar D.S."/>
        </authorList>
    </citation>
    <scope>NUCLEOTIDE SEQUENCE [LARGE SCALE GENOMIC DNA]</scope>
    <source>
        <strain evidence="3">S238N-H82</strain>
    </source>
</reference>
<feature type="transmembrane region" description="Helical" evidence="2">
    <location>
        <begin position="173"/>
        <end position="197"/>
    </location>
</feature>
<keyword evidence="2" id="KW-1133">Transmembrane helix</keyword>
<sequence length="267" mass="28773">MSHRYSRVCESLVFPLVVGTSGFPTAGPETFCGEGQVWDATLRSCVSCSICQTFPETAHCQFCPETATSRDSLASELTQRPCEEGSVWDSFQNGCVSCGVCETHPDTPICTACSEQGDSPVCPEGRAWDPFLQNCMSCTICDTHPDSYICQVCPTPSPTVPTGRLSDDLDQKYIILAAVVACVGVFFAVLLIAFLIAKFCVPDGCRRCLQCCTKKPKGDETNNGKRIAHPTGPQDDSGLSSLVSSRSNSDTCVMQPLNPQDNKKNVV</sequence>
<evidence type="ECO:0000256" key="1">
    <source>
        <dbReference type="SAM" id="MobiDB-lite"/>
    </source>
</evidence>
<feature type="compositionally biased region" description="Low complexity" evidence="1">
    <location>
        <begin position="235"/>
        <end position="250"/>
    </location>
</feature>
<protein>
    <submittedName>
        <fullName evidence="4">Uncharacterized protein LOC118415731 isoform X1</fullName>
    </submittedName>
</protein>
<accession>A0A9J7L6E0</accession>
<evidence type="ECO:0000313" key="3">
    <source>
        <dbReference type="Proteomes" id="UP000001554"/>
    </source>
</evidence>
<proteinExistence type="predicted"/>
<dbReference type="FunFam" id="4.10.400.20:FF:000003">
    <property type="entry name" value="Uncharacterized protein"/>
    <property type="match status" value="1"/>
</dbReference>
<dbReference type="PANTHER" id="PTHR15511">
    <property type="entry name" value="TUMOR NECROSIS FACTOR RECEPTOR SUPERFAMILY MEMBER 13B"/>
    <property type="match status" value="1"/>
</dbReference>
<gene>
    <name evidence="4" type="primary">LOC118415731</name>
</gene>